<dbReference type="EMBL" id="PNYC01000006">
    <property type="protein sequence ID" value="PMS36591.1"/>
    <property type="molecule type" value="Genomic_DNA"/>
</dbReference>
<feature type="region of interest" description="Disordered" evidence="1">
    <location>
        <begin position="30"/>
        <end position="65"/>
    </location>
</feature>
<organism evidence="3 4">
    <name type="scientific">Trinickia symbiotica</name>
    <dbReference type="NCBI Taxonomy" id="863227"/>
    <lineage>
        <taxon>Bacteria</taxon>
        <taxon>Pseudomonadati</taxon>
        <taxon>Pseudomonadota</taxon>
        <taxon>Betaproteobacteria</taxon>
        <taxon>Burkholderiales</taxon>
        <taxon>Burkholderiaceae</taxon>
        <taxon>Trinickia</taxon>
    </lineage>
</organism>
<proteinExistence type="predicted"/>
<dbReference type="RefSeq" id="WP_102606832.1">
    <property type="nucleotide sequence ID" value="NZ_PNYC01000006.1"/>
</dbReference>
<dbReference type="AlphaFoldDB" id="A0A2N7X4T7"/>
<name>A0A2N7X4T7_9BURK</name>
<reference evidence="3 4" key="1">
    <citation type="submission" date="2018-01" db="EMBL/GenBank/DDBJ databases">
        <title>Whole genome analyses suggest that Burkholderia sensu lato contains two further novel genera in the rhizoxinica-symbiotica group Mycetohabitans gen. nov., and Trinickia gen. nov.: implications for the evolution of diazotrophy and nodulation in the Burkholderiaceae.</title>
        <authorList>
            <person name="Estrada-de los Santos P."/>
            <person name="Palmer M."/>
            <person name="Chavez-Ramirez B."/>
            <person name="Beukes C."/>
            <person name="Steenkamp E.T."/>
            <person name="Hirsch A.M."/>
            <person name="Manyaka P."/>
            <person name="Maluk M."/>
            <person name="Lafos M."/>
            <person name="Crook M."/>
            <person name="Gross E."/>
            <person name="Simon M.F."/>
            <person name="Bueno dos Reis Junior F."/>
            <person name="Poole P.S."/>
            <person name="Venter S.N."/>
            <person name="James E.K."/>
        </authorList>
    </citation>
    <scope>NUCLEOTIDE SEQUENCE [LARGE SCALE GENOMIC DNA]</scope>
    <source>
        <strain evidence="3 4">JPY 581</strain>
    </source>
</reference>
<dbReference type="InterPro" id="IPR011047">
    <property type="entry name" value="Quinoprotein_ADH-like_sf"/>
</dbReference>
<protein>
    <submittedName>
        <fullName evidence="3">Pyrrolo-quinoline quinone</fullName>
    </submittedName>
</protein>
<feature type="signal peptide" evidence="2">
    <location>
        <begin position="1"/>
        <end position="20"/>
    </location>
</feature>
<dbReference type="SUPFAM" id="SSF50998">
    <property type="entry name" value="Quinoprotein alcohol dehydrogenase-like"/>
    <property type="match status" value="1"/>
</dbReference>
<feature type="chain" id="PRO_5014776335" evidence="2">
    <location>
        <begin position="21"/>
        <end position="575"/>
    </location>
</feature>
<sequence>MRLSPCLSRIYALLFAVLFASCGGGGSSSSTSSTGSGAGSGGGSSGGASSGGASPGAASPGGGSSGSSSAMAVDVATYHNDIARTGQQLAEKTLTLANVNATTFGKIGFFATDGKVDAEPLYLASVPIAGGSHNVLYVETEHASVYAFDADSGTPLWHVSTLGANETPSDDFGCFQISPEIGITSTPVIDRSRGPHGAIYVVGMSKDASGNYHQRIHALDMTTGAELFGGPTEIAASFPGNGPNSAGGVLTFDPKQYAERQSLLELNGNIYTGWTSHCDHDPYNGWVIAYSADTLKQTSVLNLTPNGTEGAIWMSGAGMASDGQSIYFLDANGTFDATLNANGFPALGDFGNGFLKLSTTNGLAVADYFNQFDTVTESQADVDLGSGGALVLPDFADASGVVHHLAIGAGKDGNIYVVDRDSMGKFSPGANNIYQQISGQLIGREFGMPAYFGGTVYYGSVDDHVKAFTVSNARFSATPTSQSPETFGAPGTTPSVSANGSSNAIVWAAQNGNIAGLYAYDATNLANELYNSNQAPNGRDQFGAGNKFITPMIANGKVYVGATNGVAVFGLLGTQ</sequence>
<dbReference type="Proteomes" id="UP000235777">
    <property type="component" value="Unassembled WGS sequence"/>
</dbReference>
<accession>A0A2N7X4T7</accession>
<keyword evidence="2" id="KW-0732">Signal</keyword>
<evidence type="ECO:0000256" key="2">
    <source>
        <dbReference type="SAM" id="SignalP"/>
    </source>
</evidence>
<evidence type="ECO:0000256" key="1">
    <source>
        <dbReference type="SAM" id="MobiDB-lite"/>
    </source>
</evidence>
<dbReference type="Gene3D" id="2.130.10.10">
    <property type="entry name" value="YVTN repeat-like/Quinoprotein amine dehydrogenase"/>
    <property type="match status" value="1"/>
</dbReference>
<feature type="compositionally biased region" description="Gly residues" evidence="1">
    <location>
        <begin position="36"/>
        <end position="65"/>
    </location>
</feature>
<dbReference type="InterPro" id="IPR015943">
    <property type="entry name" value="WD40/YVTN_repeat-like_dom_sf"/>
</dbReference>
<dbReference type="PROSITE" id="PS51257">
    <property type="entry name" value="PROKAR_LIPOPROTEIN"/>
    <property type="match status" value="1"/>
</dbReference>
<comment type="caution">
    <text evidence="3">The sequence shown here is derived from an EMBL/GenBank/DDBJ whole genome shotgun (WGS) entry which is preliminary data.</text>
</comment>
<evidence type="ECO:0000313" key="4">
    <source>
        <dbReference type="Proteomes" id="UP000235777"/>
    </source>
</evidence>
<gene>
    <name evidence="3" type="ORF">C0Z20_10770</name>
</gene>
<keyword evidence="4" id="KW-1185">Reference proteome</keyword>
<evidence type="ECO:0000313" key="3">
    <source>
        <dbReference type="EMBL" id="PMS36591.1"/>
    </source>
</evidence>